<feature type="transmembrane region" description="Helical" evidence="2">
    <location>
        <begin position="231"/>
        <end position="248"/>
    </location>
</feature>
<evidence type="ECO:0000313" key="4">
    <source>
        <dbReference type="Proteomes" id="UP000799440"/>
    </source>
</evidence>
<gene>
    <name evidence="3" type="ORF">M011DRAFT_528797</name>
</gene>
<evidence type="ECO:0000256" key="1">
    <source>
        <dbReference type="SAM" id="MobiDB-lite"/>
    </source>
</evidence>
<accession>A0A6A6V070</accession>
<name>A0A6A6V070_9PLEO</name>
<dbReference type="Proteomes" id="UP000799440">
    <property type="component" value="Unassembled WGS sequence"/>
</dbReference>
<evidence type="ECO:0000313" key="3">
    <source>
        <dbReference type="EMBL" id="KAF2743835.1"/>
    </source>
</evidence>
<feature type="region of interest" description="Disordered" evidence="1">
    <location>
        <begin position="325"/>
        <end position="344"/>
    </location>
</feature>
<evidence type="ECO:0008006" key="5">
    <source>
        <dbReference type="Google" id="ProtNLM"/>
    </source>
</evidence>
<evidence type="ECO:0000256" key="2">
    <source>
        <dbReference type="SAM" id="Phobius"/>
    </source>
</evidence>
<feature type="transmembrane region" description="Helical" evidence="2">
    <location>
        <begin position="195"/>
        <end position="219"/>
    </location>
</feature>
<feature type="transmembrane region" description="Helical" evidence="2">
    <location>
        <begin position="38"/>
        <end position="59"/>
    </location>
</feature>
<feature type="transmembrane region" description="Helical" evidence="2">
    <location>
        <begin position="150"/>
        <end position="175"/>
    </location>
</feature>
<dbReference type="AlphaFoldDB" id="A0A6A6V070"/>
<feature type="transmembrane region" description="Helical" evidence="2">
    <location>
        <begin position="111"/>
        <end position="130"/>
    </location>
</feature>
<feature type="transmembrane region" description="Helical" evidence="2">
    <location>
        <begin position="268"/>
        <end position="290"/>
    </location>
</feature>
<keyword evidence="4" id="KW-1185">Reference proteome</keyword>
<protein>
    <recommendedName>
        <fullName evidence="5">Family A G protein-coupled receptor-like protein</fullName>
    </recommendedName>
</protein>
<dbReference type="OrthoDB" id="3783050at2759"/>
<keyword evidence="2" id="KW-1133">Transmembrane helix</keyword>
<keyword evidence="2" id="KW-0812">Transmembrane</keyword>
<sequence>MAPKGGGRGGGYGGGGGEGGSTCPGAFREDSLASTGPLFYFISYCVFFVVTVGIIYGFFRTRKRHGHAKHLLGPVFGLTIFCLLIAYALIITGTVLVECSVQSWREYPNWGIAWAIFYRLGEFLLLVLAFHNANATLRQGLNSSQTRLKILSACVLGIMGCLSIAVLAVTAYNSWTETYAGLGHDDVDSDTYLHLYFAYYFLYLLAAVVGSSISVASIFSLRSRRICPAKLRGWTIALAVSMTLWPLLTVAQYGSYIDPNGRWNINVSYAWAILVPFFQSLAFIAMLLIAKAASFDTTEQFTFNGAPDLHKNPATTVTPQYYQQPVQQSYPPPGQQHYPPPGAQPYYGAPATQQYYEAPGQPNHMGVRA</sequence>
<feature type="compositionally biased region" description="Pro residues" evidence="1">
    <location>
        <begin position="330"/>
        <end position="343"/>
    </location>
</feature>
<organism evidence="3 4">
    <name type="scientific">Sporormia fimetaria CBS 119925</name>
    <dbReference type="NCBI Taxonomy" id="1340428"/>
    <lineage>
        <taxon>Eukaryota</taxon>
        <taxon>Fungi</taxon>
        <taxon>Dikarya</taxon>
        <taxon>Ascomycota</taxon>
        <taxon>Pezizomycotina</taxon>
        <taxon>Dothideomycetes</taxon>
        <taxon>Pleosporomycetidae</taxon>
        <taxon>Pleosporales</taxon>
        <taxon>Sporormiaceae</taxon>
        <taxon>Sporormia</taxon>
    </lineage>
</organism>
<feature type="transmembrane region" description="Helical" evidence="2">
    <location>
        <begin position="71"/>
        <end position="91"/>
    </location>
</feature>
<reference evidence="3" key="1">
    <citation type="journal article" date="2020" name="Stud. Mycol.">
        <title>101 Dothideomycetes genomes: a test case for predicting lifestyles and emergence of pathogens.</title>
        <authorList>
            <person name="Haridas S."/>
            <person name="Albert R."/>
            <person name="Binder M."/>
            <person name="Bloem J."/>
            <person name="Labutti K."/>
            <person name="Salamov A."/>
            <person name="Andreopoulos B."/>
            <person name="Baker S."/>
            <person name="Barry K."/>
            <person name="Bills G."/>
            <person name="Bluhm B."/>
            <person name="Cannon C."/>
            <person name="Castanera R."/>
            <person name="Culley D."/>
            <person name="Daum C."/>
            <person name="Ezra D."/>
            <person name="Gonzalez J."/>
            <person name="Henrissat B."/>
            <person name="Kuo A."/>
            <person name="Liang C."/>
            <person name="Lipzen A."/>
            <person name="Lutzoni F."/>
            <person name="Magnuson J."/>
            <person name="Mondo S."/>
            <person name="Nolan M."/>
            <person name="Ohm R."/>
            <person name="Pangilinan J."/>
            <person name="Park H.-J."/>
            <person name="Ramirez L."/>
            <person name="Alfaro M."/>
            <person name="Sun H."/>
            <person name="Tritt A."/>
            <person name="Yoshinaga Y."/>
            <person name="Zwiers L.-H."/>
            <person name="Turgeon B."/>
            <person name="Goodwin S."/>
            <person name="Spatafora J."/>
            <person name="Crous P."/>
            <person name="Grigoriev I."/>
        </authorList>
    </citation>
    <scope>NUCLEOTIDE SEQUENCE</scope>
    <source>
        <strain evidence="3">CBS 119925</strain>
    </source>
</reference>
<dbReference type="EMBL" id="MU006593">
    <property type="protein sequence ID" value="KAF2743835.1"/>
    <property type="molecule type" value="Genomic_DNA"/>
</dbReference>
<proteinExistence type="predicted"/>
<keyword evidence="2" id="KW-0472">Membrane</keyword>